<evidence type="ECO:0000256" key="3">
    <source>
        <dbReference type="ARBA" id="ARBA00023315"/>
    </source>
</evidence>
<dbReference type="SMART" id="SM00563">
    <property type="entry name" value="PlsC"/>
    <property type="match status" value="1"/>
</dbReference>
<sequence length="187" mass="21210">MNAIFKFFFDISGWKIEGNVPTHLSKAAFVVCPHNTWKDFFVGLGLRAKMGMNIGYIGKAELFKPPFGFIFRWLGGTPAYRTSSNNMVDSYVAAIKSKDEMLFALAPEGTRKNVDKLRSGFYFMANGAQIPIVRVGFDLKRKVVVIGEPFIPSGDFEADMQKYFVNFFDKIQGPQKDWIKNYKAGKF</sequence>
<evidence type="ECO:0000256" key="1">
    <source>
        <dbReference type="ARBA" id="ARBA00005189"/>
    </source>
</evidence>
<comment type="caution">
    <text evidence="5">The sequence shown here is derived from an EMBL/GenBank/DDBJ whole genome shotgun (WGS) entry which is preliminary data.</text>
</comment>
<dbReference type="SUPFAM" id="SSF69593">
    <property type="entry name" value="Glycerol-3-phosphate (1)-acyltransferase"/>
    <property type="match status" value="1"/>
</dbReference>
<keyword evidence="2" id="KW-0808">Transferase</keyword>
<dbReference type="Pfam" id="PF01553">
    <property type="entry name" value="Acyltransferase"/>
    <property type="match status" value="1"/>
</dbReference>
<evidence type="ECO:0000259" key="4">
    <source>
        <dbReference type="SMART" id="SM00563"/>
    </source>
</evidence>
<dbReference type="Proteomes" id="UP001595616">
    <property type="component" value="Unassembled WGS sequence"/>
</dbReference>
<dbReference type="PANTHER" id="PTHR10434">
    <property type="entry name" value="1-ACYL-SN-GLYCEROL-3-PHOSPHATE ACYLTRANSFERASE"/>
    <property type="match status" value="1"/>
</dbReference>
<reference evidence="6" key="1">
    <citation type="journal article" date="2019" name="Int. J. Syst. Evol. Microbiol.">
        <title>The Global Catalogue of Microorganisms (GCM) 10K type strain sequencing project: providing services to taxonomists for standard genome sequencing and annotation.</title>
        <authorList>
            <consortium name="The Broad Institute Genomics Platform"/>
            <consortium name="The Broad Institute Genome Sequencing Center for Infectious Disease"/>
            <person name="Wu L."/>
            <person name="Ma J."/>
        </authorList>
    </citation>
    <scope>NUCLEOTIDE SEQUENCE [LARGE SCALE GENOMIC DNA]</scope>
    <source>
        <strain evidence="6">CECT 7956</strain>
    </source>
</reference>
<feature type="domain" description="Phospholipid/glycerol acyltransferase" evidence="4">
    <location>
        <begin position="28"/>
        <end position="137"/>
    </location>
</feature>
<dbReference type="EMBL" id="JBHRYQ010000001">
    <property type="protein sequence ID" value="MFC3809991.1"/>
    <property type="molecule type" value="Genomic_DNA"/>
</dbReference>
<dbReference type="PANTHER" id="PTHR10434:SF9">
    <property type="entry name" value="PHOSPHOLIPID_GLYCEROL ACYLTRANSFERASE DOMAIN-CONTAINING PROTEIN"/>
    <property type="match status" value="1"/>
</dbReference>
<accession>A0ABV7YV97</accession>
<dbReference type="GO" id="GO:0016746">
    <property type="term" value="F:acyltransferase activity"/>
    <property type="evidence" value="ECO:0007669"/>
    <property type="project" value="UniProtKB-KW"/>
</dbReference>
<dbReference type="RefSeq" id="WP_379835710.1">
    <property type="nucleotide sequence ID" value="NZ_JBHRYQ010000001.1"/>
</dbReference>
<evidence type="ECO:0000256" key="2">
    <source>
        <dbReference type="ARBA" id="ARBA00022679"/>
    </source>
</evidence>
<keyword evidence="3 5" id="KW-0012">Acyltransferase</keyword>
<organism evidence="5 6">
    <name type="scientific">Lacihabitans lacunae</name>
    <dbReference type="NCBI Taxonomy" id="1028214"/>
    <lineage>
        <taxon>Bacteria</taxon>
        <taxon>Pseudomonadati</taxon>
        <taxon>Bacteroidota</taxon>
        <taxon>Cytophagia</taxon>
        <taxon>Cytophagales</taxon>
        <taxon>Leadbetterellaceae</taxon>
        <taxon>Lacihabitans</taxon>
    </lineage>
</organism>
<proteinExistence type="predicted"/>
<keyword evidence="6" id="KW-1185">Reference proteome</keyword>
<protein>
    <submittedName>
        <fullName evidence="5">1-acyl-sn-glycerol-3-phosphate acyltransferase</fullName>
    </submittedName>
</protein>
<dbReference type="InterPro" id="IPR002123">
    <property type="entry name" value="Plipid/glycerol_acylTrfase"/>
</dbReference>
<evidence type="ECO:0000313" key="5">
    <source>
        <dbReference type="EMBL" id="MFC3809991.1"/>
    </source>
</evidence>
<evidence type="ECO:0000313" key="6">
    <source>
        <dbReference type="Proteomes" id="UP001595616"/>
    </source>
</evidence>
<comment type="pathway">
    <text evidence="1">Lipid metabolism.</text>
</comment>
<name>A0ABV7YV97_9BACT</name>
<gene>
    <name evidence="5" type="ORF">ACFOOI_04950</name>
</gene>